<name>A0A4S2M368_OPIFE</name>
<accession>A0A4S2M368</accession>
<feature type="non-terminal residue" evidence="2">
    <location>
        <position position="92"/>
    </location>
</feature>
<comment type="caution">
    <text evidence="2">The sequence shown here is derived from an EMBL/GenBank/DDBJ whole genome shotgun (WGS) entry which is preliminary data.</text>
</comment>
<feature type="region of interest" description="Disordered" evidence="1">
    <location>
        <begin position="65"/>
        <end position="92"/>
    </location>
</feature>
<sequence>MIPPGQENDCCFFIWCSRVSENEFLPKLHTWIAHIQHLLQYRQSFPNFGCPVQKELNSRTKTLRGGLIHRPAGTEDTTDSNKCTERTPSQFS</sequence>
<dbReference type="Proteomes" id="UP000308267">
    <property type="component" value="Unassembled WGS sequence"/>
</dbReference>
<proteinExistence type="predicted"/>
<protein>
    <submittedName>
        <fullName evidence="2">Uncharacterized protein</fullName>
    </submittedName>
</protein>
<gene>
    <name evidence="2" type="ORF">CRM22_003048</name>
</gene>
<reference evidence="2 3" key="1">
    <citation type="journal article" date="2019" name="BMC Genomics">
        <title>New insights from Opisthorchis felineus genome: update on genomics of the epidemiologically important liver flukes.</title>
        <authorList>
            <person name="Ershov N.I."/>
            <person name="Mordvinov V.A."/>
            <person name="Prokhortchouk E.B."/>
            <person name="Pakharukova M.Y."/>
            <person name="Gunbin K.V."/>
            <person name="Ustyantsev K."/>
            <person name="Genaev M.A."/>
            <person name="Blinov A.G."/>
            <person name="Mazur A."/>
            <person name="Boulygina E."/>
            <person name="Tsygankova S."/>
            <person name="Khrameeva E."/>
            <person name="Chekanov N."/>
            <person name="Fan G."/>
            <person name="Xiao A."/>
            <person name="Zhang H."/>
            <person name="Xu X."/>
            <person name="Yang H."/>
            <person name="Solovyev V."/>
            <person name="Lee S.M."/>
            <person name="Liu X."/>
            <person name="Afonnikov D.A."/>
            <person name="Skryabin K.G."/>
        </authorList>
    </citation>
    <scope>NUCLEOTIDE SEQUENCE [LARGE SCALE GENOMIC DNA]</scope>
    <source>
        <strain evidence="2">AK-0245</strain>
        <tissue evidence="2">Whole organism</tissue>
    </source>
</reference>
<organism evidence="2 3">
    <name type="scientific">Opisthorchis felineus</name>
    <dbReference type="NCBI Taxonomy" id="147828"/>
    <lineage>
        <taxon>Eukaryota</taxon>
        <taxon>Metazoa</taxon>
        <taxon>Spiralia</taxon>
        <taxon>Lophotrochozoa</taxon>
        <taxon>Platyhelminthes</taxon>
        <taxon>Trematoda</taxon>
        <taxon>Digenea</taxon>
        <taxon>Opisthorchiida</taxon>
        <taxon>Opisthorchiata</taxon>
        <taxon>Opisthorchiidae</taxon>
        <taxon>Opisthorchis</taxon>
    </lineage>
</organism>
<evidence type="ECO:0000313" key="3">
    <source>
        <dbReference type="Proteomes" id="UP000308267"/>
    </source>
</evidence>
<dbReference type="EMBL" id="SJOL01005189">
    <property type="protein sequence ID" value="TGZ70713.1"/>
    <property type="molecule type" value="Genomic_DNA"/>
</dbReference>
<evidence type="ECO:0000313" key="2">
    <source>
        <dbReference type="EMBL" id="TGZ70713.1"/>
    </source>
</evidence>
<keyword evidence="3" id="KW-1185">Reference proteome</keyword>
<dbReference type="AlphaFoldDB" id="A0A4S2M368"/>
<evidence type="ECO:0000256" key="1">
    <source>
        <dbReference type="SAM" id="MobiDB-lite"/>
    </source>
</evidence>